<evidence type="ECO:0000256" key="1">
    <source>
        <dbReference type="ARBA" id="ARBA00022737"/>
    </source>
</evidence>
<name>A0AAE3E0A4_9FIRM</name>
<keyword evidence="1" id="KW-0677">Repeat</keyword>
<dbReference type="Pfam" id="PF00395">
    <property type="entry name" value="SLH"/>
    <property type="match status" value="3"/>
</dbReference>
<dbReference type="Proteomes" id="UP001198242">
    <property type="component" value="Unassembled WGS sequence"/>
</dbReference>
<feature type="domain" description="SLH" evidence="4">
    <location>
        <begin position="1503"/>
        <end position="1571"/>
    </location>
</feature>
<evidence type="ECO:0000259" key="4">
    <source>
        <dbReference type="PROSITE" id="PS51272"/>
    </source>
</evidence>
<dbReference type="PANTHER" id="PTHR43308:SF5">
    <property type="entry name" value="S-LAYER PROTEIN _ PEPTIDOGLYCAN ENDO-BETA-N-ACETYLGLUCOSAMINIDASE"/>
    <property type="match status" value="1"/>
</dbReference>
<dbReference type="EMBL" id="JAJEQM010000018">
    <property type="protein sequence ID" value="MCC2211497.1"/>
    <property type="molecule type" value="Genomic_DNA"/>
</dbReference>
<evidence type="ECO:0000256" key="2">
    <source>
        <dbReference type="SAM" id="MobiDB-lite"/>
    </source>
</evidence>
<feature type="chain" id="PRO_5042056639" evidence="3">
    <location>
        <begin position="30"/>
        <end position="1741"/>
    </location>
</feature>
<dbReference type="PROSITE" id="PS51272">
    <property type="entry name" value="SLH"/>
    <property type="match status" value="3"/>
</dbReference>
<dbReference type="RefSeq" id="WP_308456993.1">
    <property type="nucleotide sequence ID" value="NZ_JAJEQM010000018.1"/>
</dbReference>
<dbReference type="PANTHER" id="PTHR43308">
    <property type="entry name" value="OUTER MEMBRANE PROTEIN ALPHA-RELATED"/>
    <property type="match status" value="1"/>
</dbReference>
<comment type="caution">
    <text evidence="5">The sequence shown here is derived from an EMBL/GenBank/DDBJ whole genome shotgun (WGS) entry which is preliminary data.</text>
</comment>
<reference evidence="5 6" key="1">
    <citation type="submission" date="2021-10" db="EMBL/GenBank/DDBJ databases">
        <title>Anaerobic single-cell dispensing facilitates the cultivation of human gut bacteria.</title>
        <authorList>
            <person name="Afrizal A."/>
        </authorList>
    </citation>
    <scope>NUCLEOTIDE SEQUENCE [LARGE SCALE GENOMIC DNA]</scope>
    <source>
        <strain evidence="5 6">CLA-AA-H232</strain>
    </source>
</reference>
<evidence type="ECO:0000256" key="3">
    <source>
        <dbReference type="SAM" id="SignalP"/>
    </source>
</evidence>
<feature type="region of interest" description="Disordered" evidence="2">
    <location>
        <begin position="1140"/>
        <end position="1235"/>
    </location>
</feature>
<feature type="domain" description="SLH" evidence="4">
    <location>
        <begin position="1572"/>
        <end position="1634"/>
    </location>
</feature>
<feature type="domain" description="SLH" evidence="4">
    <location>
        <begin position="1635"/>
        <end position="1698"/>
    </location>
</feature>
<organism evidence="5 6">
    <name type="scientific">Hominilimicola fabiformis</name>
    <dbReference type="NCBI Taxonomy" id="2885356"/>
    <lineage>
        <taxon>Bacteria</taxon>
        <taxon>Bacillati</taxon>
        <taxon>Bacillota</taxon>
        <taxon>Clostridia</taxon>
        <taxon>Eubacteriales</taxon>
        <taxon>Oscillospiraceae</taxon>
        <taxon>Hominilimicola</taxon>
    </lineage>
</organism>
<gene>
    <name evidence="5" type="ORF">LKE05_11945</name>
</gene>
<dbReference type="InterPro" id="IPR001119">
    <property type="entry name" value="SLH_dom"/>
</dbReference>
<keyword evidence="6" id="KW-1185">Reference proteome</keyword>
<keyword evidence="3" id="KW-0732">Signal</keyword>
<feature type="signal peptide" evidence="3">
    <location>
        <begin position="1"/>
        <end position="29"/>
    </location>
</feature>
<dbReference type="InterPro" id="IPR051465">
    <property type="entry name" value="Cell_Envelope_Struct_Comp"/>
</dbReference>
<feature type="region of interest" description="Disordered" evidence="2">
    <location>
        <begin position="1419"/>
        <end position="1444"/>
    </location>
</feature>
<feature type="compositionally biased region" description="Basic and acidic residues" evidence="2">
    <location>
        <begin position="1143"/>
        <end position="1155"/>
    </location>
</feature>
<feature type="compositionally biased region" description="Gly residues" evidence="2">
    <location>
        <begin position="1427"/>
        <end position="1442"/>
    </location>
</feature>
<feature type="compositionally biased region" description="Low complexity" evidence="2">
    <location>
        <begin position="1174"/>
        <end position="1185"/>
    </location>
</feature>
<evidence type="ECO:0000313" key="5">
    <source>
        <dbReference type="EMBL" id="MCC2211497.1"/>
    </source>
</evidence>
<feature type="compositionally biased region" description="Basic and acidic residues" evidence="2">
    <location>
        <begin position="1202"/>
        <end position="1222"/>
    </location>
</feature>
<evidence type="ECO:0000313" key="6">
    <source>
        <dbReference type="Proteomes" id="UP001198242"/>
    </source>
</evidence>
<sequence>MRNKIKRILAAVMAAGMTLSVIPSITTYAAQSNEYVDPADVWIEANGRTSEFDINATVTTGTMFCPVCDMPTSNISYRVPEYTRTGETAYNRGVYYSDGTLIDGKGKGNLDDGTPGVDAFYTGYHWTKSVCQNCGTVNSVDGINAYSCGKDVYSLNPCDSNFFLDFDSTEYIPYNSRTHTVKAKKGKYCQFCKGTKERVQDKQENHNFTENVNGELGNQRFHITADCEDCGYKKNEYAAAKSVVQSYYGKVDGKPHTVTVNDLSENGVNTSIRYGTEAKKCNKTSAPNYTDEGYYPVYYEIEYTYGGESMTENGVSYVWLLSDNPPSNTNSIHTHDFRFLETVRPTCTELGFDRFQCAECGALQKTNYTPASGHDYNTVVIREPSCQQGGLELHSCTKCGRYYTESTSMTGHRYETNIVASTCTKNGYTEHICIDCGYKYITDLTPLAKHDYRPTVTAPTCKTKGFTTYKCRNCDDTYVGDYTEPRGHKWDEGHTVTNSTCESEGVMEYHCKHCDEKMIQAISATGHTPGKAATCTEPQKCESCGAILELPTGHTYSETVTEPTCTAMGFTTYNCENCDHSYIGNYTDKTEHKYNSVVTPPTCTEMGYTTYTCEDCGDSYISDYTDKTEHKYNAVVTSPTCTEMGYTTYTCEDCGDSYKSDYTEVLPHNYNKQTIKPTCTSQGYTIYTCPDCGKEYIGDEQEPTEHKYIPTVTAPTCTEMGYTTFTCEDCGKSYVADYTDAKGHNYEEKITTSTCTGIGYTTFTCKDCGISYIGNEQAKTAHDYETTVTAPTCTELGYTTYTCKNCGETYRADEVSAKGHKMSDWIIDVPATIENEGSRHIECTDCGTVLKIEEIPQLTDKDNSDEDGYSKVGDYSILITDKDSKPVFNSEISIDKDDNITIKLPEGRLLDYEDRTTITVVRTDTKAAAEGLNINISDKSGNAATGQTDAGGQLIVPNNQSSTGNENGTIGGDNGETKYTYVVTVTDKNDTVIPDCEIHIGDNHDIVVKLPDGTAMNSDNRVTVTVKDQNGEAKENVNVIVIGDSDYIEKGVTNANGQATLPNKNQAYTDKNGTANVNGYIVLVEDETEPVYMALVTVDDNGVMVCLPDGKKIDYHNRTSVIVKTNDGKAVEGVSVNVYDNAGGDRTEITDKDGKITVPPLNENIIENKPTPEPTLTTKPGLETPEPSEKPDATDEPSATDKPSETEKPDATEQPSETEKPKPTVNPDNGSEVVTPDYSYKVSVNDNDGAVNGAIVSVDKDNGSVTVKLPDEKGITPDNRIIIGITDKDGKAVNGVPVTVIAKDGTEAKDLTNSEGIAIVPPTSTDRTDKNGYAQVVEGEKTYNVIVEDTKAKIENAAVEVKDGKISVILPDGNKLNTDNQTTVTVSGKDNTAVKDISVTVTDKDNKTATKSTDANGKITVPVKTSTGGGGGSSSGGSGGSSGYVKPSYTVKVVDKDGKTVNVNKTVKDDKITLTLPSGKTLDDNYYTITVTDNKGKTTAGIDVTLKDKNNSVSGATDANGQLIMPTNTHNSYVVGYEDGAFKPENNMTRAEAAAIFARNIAERKGENISSRKSSFKDVSSKDWFNNYIAYLEKYKVISGYDDKTFKPDEHITRAEFVTMCMRFYALDAKTVAAKKNIFNDVPKSHWASGYIYSAVGMGWINGYSDSTFKPDSNITRAEVVTIVNRVTGRAADTEYINKNMSAVNKFTDLKDKSYWAFYEILEASNTHNTVDGKSGETWVK</sequence>
<accession>A0AAE3E0A4</accession>
<proteinExistence type="predicted"/>
<protein>
    <submittedName>
        <fullName evidence="5">S-layer homology domain-containing protein</fullName>
    </submittedName>
</protein>